<dbReference type="STRING" id="554055.A0A2P6VLB9"/>
<dbReference type="GO" id="GO:0042148">
    <property type="term" value="P:DNA strand invasion"/>
    <property type="evidence" value="ECO:0007669"/>
    <property type="project" value="TreeGrafter"/>
</dbReference>
<dbReference type="InterPro" id="IPR027417">
    <property type="entry name" value="P-loop_NTPase"/>
</dbReference>
<dbReference type="InterPro" id="IPR051988">
    <property type="entry name" value="HRR_RAD51_Paralog"/>
</dbReference>
<dbReference type="SUPFAM" id="SSF52540">
    <property type="entry name" value="P-loop containing nucleoside triphosphate hydrolases"/>
    <property type="match status" value="1"/>
</dbReference>
<dbReference type="Gene3D" id="3.40.50.300">
    <property type="entry name" value="P-loop containing nucleotide triphosphate hydrolases"/>
    <property type="match status" value="1"/>
</dbReference>
<dbReference type="InterPro" id="IPR013632">
    <property type="entry name" value="Rad51_C"/>
</dbReference>
<accession>A0A2P6VLB9</accession>
<gene>
    <name evidence="5" type="ORF">C2E20_1956</name>
</gene>
<dbReference type="GO" id="GO:0033063">
    <property type="term" value="C:Rad51B-Rad51C-Rad51D-XRCC2 complex"/>
    <property type="evidence" value="ECO:0007669"/>
    <property type="project" value="TreeGrafter"/>
</dbReference>
<dbReference type="GO" id="GO:0007131">
    <property type="term" value="P:reciprocal meiotic recombination"/>
    <property type="evidence" value="ECO:0007669"/>
    <property type="project" value="TreeGrafter"/>
</dbReference>
<keyword evidence="6" id="KW-1185">Reference proteome</keyword>
<dbReference type="Proteomes" id="UP000239649">
    <property type="component" value="Unassembled WGS sequence"/>
</dbReference>
<protein>
    <submittedName>
        <fullName evidence="5">DNA repair RAD51-like protein 4 isoform X2</fullName>
    </submittedName>
</protein>
<evidence type="ECO:0000259" key="4">
    <source>
        <dbReference type="PROSITE" id="PS50162"/>
    </source>
</evidence>
<dbReference type="GO" id="GO:0005657">
    <property type="term" value="C:replication fork"/>
    <property type="evidence" value="ECO:0007669"/>
    <property type="project" value="TreeGrafter"/>
</dbReference>
<dbReference type="Pfam" id="PF08423">
    <property type="entry name" value="Rad51"/>
    <property type="match status" value="1"/>
</dbReference>
<feature type="domain" description="RecA family profile 1" evidence="4">
    <location>
        <begin position="72"/>
        <end position="272"/>
    </location>
</feature>
<comment type="caution">
    <text evidence="5">The sequence shown here is derived from an EMBL/GenBank/DDBJ whole genome shotgun (WGS) entry which is preliminary data.</text>
</comment>
<proteinExistence type="predicted"/>
<dbReference type="InterPro" id="IPR020588">
    <property type="entry name" value="RecA_ATP-bd"/>
</dbReference>
<keyword evidence="2" id="KW-0539">Nucleus</keyword>
<dbReference type="GO" id="GO:0140664">
    <property type="term" value="F:ATP-dependent DNA damage sensor activity"/>
    <property type="evidence" value="ECO:0007669"/>
    <property type="project" value="InterPro"/>
</dbReference>
<comment type="subcellular location">
    <subcellularLocation>
        <location evidence="1">Nucleus</location>
    </subcellularLocation>
</comment>
<dbReference type="PANTHER" id="PTHR46457:SF1">
    <property type="entry name" value="DNA REPAIR PROTEIN RAD51 HOMOLOG 4"/>
    <property type="match status" value="1"/>
</dbReference>
<feature type="compositionally biased region" description="Basic and acidic residues" evidence="3">
    <location>
        <begin position="276"/>
        <end position="286"/>
    </location>
</feature>
<feature type="compositionally biased region" description="Polar residues" evidence="3">
    <location>
        <begin position="291"/>
        <end position="300"/>
    </location>
</feature>
<dbReference type="OrthoDB" id="336321at2759"/>
<dbReference type="GO" id="GO:0000400">
    <property type="term" value="F:four-way junction DNA binding"/>
    <property type="evidence" value="ECO:0007669"/>
    <property type="project" value="TreeGrafter"/>
</dbReference>
<evidence type="ECO:0000256" key="2">
    <source>
        <dbReference type="ARBA" id="ARBA00023242"/>
    </source>
</evidence>
<evidence type="ECO:0000256" key="1">
    <source>
        <dbReference type="ARBA" id="ARBA00004123"/>
    </source>
</evidence>
<dbReference type="InterPro" id="IPR003593">
    <property type="entry name" value="AAA+_ATPase"/>
</dbReference>
<dbReference type="GO" id="GO:0003697">
    <property type="term" value="F:single-stranded DNA binding"/>
    <property type="evidence" value="ECO:0007669"/>
    <property type="project" value="TreeGrafter"/>
</dbReference>
<feature type="region of interest" description="Disordered" evidence="3">
    <location>
        <begin position="276"/>
        <end position="316"/>
    </location>
</feature>
<sequence length="367" mass="38402">MPRPSAAPPDFLGANHVPKTVEAFLTTDVAVLEEGGLLPEEAQTLHALREEVARRYAPPVLTAAQLYEQLQRITLVTTSCQEIDVQLLRGGMRPGQLIEVCGESASGKTQLCLAAAARAARGCRRVEWIDTSNALRGFRLQGVVAAQATAGVHMEGPLAADPLKFVNVRRCYDVHALLAALDDLAAEHAQQQQQQQQQQQAAAAAGPSGDSRRHLHEFPVKLLVVDSLSALISPVLGGGQHSQGHALLAAAAATLKAFADATQAVVLVTNHLVGGSDERRHEKRPAMGESWRNQPHTRLQLSRPPPDGSHGAGGAGDGGEVCLATLRASVVVPPGACVPYVITPAGLLAPAAAAGGQADVGGVNMDY</sequence>
<dbReference type="PROSITE" id="PS50162">
    <property type="entry name" value="RECA_2"/>
    <property type="match status" value="1"/>
</dbReference>
<reference evidence="5 6" key="1">
    <citation type="journal article" date="2018" name="Plant J.">
        <title>Genome sequences of Chlorella sorokiniana UTEX 1602 and Micractinium conductrix SAG 241.80: implications to maltose excretion by a green alga.</title>
        <authorList>
            <person name="Arriola M.B."/>
            <person name="Velmurugan N."/>
            <person name="Zhang Y."/>
            <person name="Plunkett M.H."/>
            <person name="Hondzo H."/>
            <person name="Barney B.M."/>
        </authorList>
    </citation>
    <scope>NUCLEOTIDE SEQUENCE [LARGE SCALE GENOMIC DNA]</scope>
    <source>
        <strain evidence="5 6">SAG 241.80</strain>
    </source>
</reference>
<dbReference type="GO" id="GO:0005524">
    <property type="term" value="F:ATP binding"/>
    <property type="evidence" value="ECO:0007669"/>
    <property type="project" value="InterPro"/>
</dbReference>
<evidence type="ECO:0000256" key="3">
    <source>
        <dbReference type="SAM" id="MobiDB-lite"/>
    </source>
</evidence>
<dbReference type="GO" id="GO:0000723">
    <property type="term" value="P:telomere maintenance"/>
    <property type="evidence" value="ECO:0007669"/>
    <property type="project" value="TreeGrafter"/>
</dbReference>
<dbReference type="EMBL" id="LHPF02000003">
    <property type="protein sequence ID" value="PSC74891.1"/>
    <property type="molecule type" value="Genomic_DNA"/>
</dbReference>
<organism evidence="5 6">
    <name type="scientific">Micractinium conductrix</name>
    <dbReference type="NCBI Taxonomy" id="554055"/>
    <lineage>
        <taxon>Eukaryota</taxon>
        <taxon>Viridiplantae</taxon>
        <taxon>Chlorophyta</taxon>
        <taxon>core chlorophytes</taxon>
        <taxon>Trebouxiophyceae</taxon>
        <taxon>Chlorellales</taxon>
        <taxon>Chlorellaceae</taxon>
        <taxon>Chlorella clade</taxon>
        <taxon>Micractinium</taxon>
    </lineage>
</organism>
<feature type="region of interest" description="Disordered" evidence="3">
    <location>
        <begin position="189"/>
        <end position="212"/>
    </location>
</feature>
<dbReference type="PANTHER" id="PTHR46457">
    <property type="entry name" value="DNA REPAIR PROTEIN RAD51 HOMOLOG 4"/>
    <property type="match status" value="1"/>
</dbReference>
<dbReference type="GO" id="GO:0005815">
    <property type="term" value="C:microtubule organizing center"/>
    <property type="evidence" value="ECO:0007669"/>
    <property type="project" value="TreeGrafter"/>
</dbReference>
<name>A0A2P6VLB9_9CHLO</name>
<evidence type="ECO:0000313" key="6">
    <source>
        <dbReference type="Proteomes" id="UP000239649"/>
    </source>
</evidence>
<feature type="compositionally biased region" description="Low complexity" evidence="3">
    <location>
        <begin position="189"/>
        <end position="205"/>
    </location>
</feature>
<dbReference type="GO" id="GO:0000724">
    <property type="term" value="P:double-strand break repair via homologous recombination"/>
    <property type="evidence" value="ECO:0007669"/>
    <property type="project" value="TreeGrafter"/>
</dbReference>
<evidence type="ECO:0000313" key="5">
    <source>
        <dbReference type="EMBL" id="PSC74891.1"/>
    </source>
</evidence>
<dbReference type="AlphaFoldDB" id="A0A2P6VLB9"/>
<dbReference type="SMART" id="SM00382">
    <property type="entry name" value="AAA"/>
    <property type="match status" value="1"/>
</dbReference>